<accession>A0ABV9QSY1</accession>
<evidence type="ECO:0000313" key="3">
    <source>
        <dbReference type="Proteomes" id="UP001595886"/>
    </source>
</evidence>
<dbReference type="PANTHER" id="PTHR43685">
    <property type="entry name" value="GLYCOSYLTRANSFERASE"/>
    <property type="match status" value="1"/>
</dbReference>
<proteinExistence type="predicted"/>
<dbReference type="GO" id="GO:0016757">
    <property type="term" value="F:glycosyltransferase activity"/>
    <property type="evidence" value="ECO:0007669"/>
    <property type="project" value="UniProtKB-KW"/>
</dbReference>
<gene>
    <name evidence="2" type="ORF">ACFO6Q_05265</name>
</gene>
<dbReference type="Proteomes" id="UP001595886">
    <property type="component" value="Unassembled WGS sequence"/>
</dbReference>
<dbReference type="RefSeq" id="WP_380019514.1">
    <property type="nucleotide sequence ID" value="NZ_JBHSHD010000005.1"/>
</dbReference>
<feature type="domain" description="Glycosyltransferase 2-like" evidence="1">
    <location>
        <begin position="21"/>
        <end position="149"/>
    </location>
</feature>
<dbReference type="EC" id="2.4.-.-" evidence="2"/>
<dbReference type="PANTHER" id="PTHR43685:SF2">
    <property type="entry name" value="GLYCOSYLTRANSFERASE 2-LIKE DOMAIN-CONTAINING PROTEIN"/>
    <property type="match status" value="1"/>
</dbReference>
<protein>
    <submittedName>
        <fullName evidence="2">Glycosyltransferase</fullName>
        <ecNumber evidence="2">2.4.-.-</ecNumber>
    </submittedName>
</protein>
<dbReference type="InterPro" id="IPR029044">
    <property type="entry name" value="Nucleotide-diphossugar_trans"/>
</dbReference>
<evidence type="ECO:0000259" key="1">
    <source>
        <dbReference type="Pfam" id="PF00535"/>
    </source>
</evidence>
<dbReference type="Gene3D" id="3.90.550.10">
    <property type="entry name" value="Spore Coat Polysaccharide Biosynthesis Protein SpsA, Chain A"/>
    <property type="match status" value="1"/>
</dbReference>
<dbReference type="Pfam" id="PF00535">
    <property type="entry name" value="Glycos_transf_2"/>
    <property type="match status" value="1"/>
</dbReference>
<dbReference type="InterPro" id="IPR050834">
    <property type="entry name" value="Glycosyltransf_2"/>
</dbReference>
<reference evidence="3" key="1">
    <citation type="journal article" date="2019" name="Int. J. Syst. Evol. Microbiol.">
        <title>The Global Catalogue of Microorganisms (GCM) 10K type strain sequencing project: providing services to taxonomists for standard genome sequencing and annotation.</title>
        <authorList>
            <consortium name="The Broad Institute Genomics Platform"/>
            <consortium name="The Broad Institute Genome Sequencing Center for Infectious Disease"/>
            <person name="Wu L."/>
            <person name="Ma J."/>
        </authorList>
    </citation>
    <scope>NUCLEOTIDE SEQUENCE [LARGE SCALE GENOMIC DNA]</scope>
    <source>
        <strain evidence="3">CCUG 30340</strain>
    </source>
</reference>
<evidence type="ECO:0000313" key="2">
    <source>
        <dbReference type="EMBL" id="MFC4819719.1"/>
    </source>
</evidence>
<dbReference type="InterPro" id="IPR001173">
    <property type="entry name" value="Glyco_trans_2-like"/>
</dbReference>
<organism evidence="2 3">
    <name type="scientific">Dokdonella ginsengisoli</name>
    <dbReference type="NCBI Taxonomy" id="363846"/>
    <lineage>
        <taxon>Bacteria</taxon>
        <taxon>Pseudomonadati</taxon>
        <taxon>Pseudomonadota</taxon>
        <taxon>Gammaproteobacteria</taxon>
        <taxon>Lysobacterales</taxon>
        <taxon>Rhodanobacteraceae</taxon>
        <taxon>Dokdonella</taxon>
    </lineage>
</organism>
<keyword evidence="3" id="KW-1185">Reference proteome</keyword>
<dbReference type="EMBL" id="JBHSHD010000005">
    <property type="protein sequence ID" value="MFC4819719.1"/>
    <property type="molecule type" value="Genomic_DNA"/>
</dbReference>
<dbReference type="SUPFAM" id="SSF53448">
    <property type="entry name" value="Nucleotide-diphospho-sugar transferases"/>
    <property type="match status" value="1"/>
</dbReference>
<sequence length="361" mass="39278">MSVDAVPVPSDACVKTAPAVSVIVPAYNAQDRLERCLDSLLRQSLAGIEIVVVDDGSVDGTAAICERYARDHANLVHVRQANGGCSRARNVGLARARGEFVGFCDADDFAEPAMFERLHAAALEHDADLAVCRYFIGAGEERSGSNIEGFAAGTHDREALVRGWLKPLAGLGDAAAVHGFVWTCLFRRSLLERENLRFAEAISMHEDALFLMAFLAHARRLAYVDQALYHYVHSPDSLTSQYFAKREVPRARRIAEQAAYYREATAVAAGAGLAQTVPALAAHAFATWLYYAASAATLATTPAERRRGIANLLSTPPPVPYSRALRCGELGTFKRAFLLLAALRAGLPIRLLCRLRPPRLY</sequence>
<dbReference type="CDD" id="cd00761">
    <property type="entry name" value="Glyco_tranf_GTA_type"/>
    <property type="match status" value="1"/>
</dbReference>
<name>A0ABV9QSY1_9GAMM</name>
<comment type="caution">
    <text evidence="2">The sequence shown here is derived from an EMBL/GenBank/DDBJ whole genome shotgun (WGS) entry which is preliminary data.</text>
</comment>
<keyword evidence="2" id="KW-0328">Glycosyltransferase</keyword>
<keyword evidence="2" id="KW-0808">Transferase</keyword>